<evidence type="ECO:0000256" key="4">
    <source>
        <dbReference type="ARBA" id="ARBA00023163"/>
    </source>
</evidence>
<keyword evidence="7" id="KW-1185">Reference proteome</keyword>
<dbReference type="RefSeq" id="WP_170275746.1">
    <property type="nucleotide sequence ID" value="NZ_CP041744.1"/>
</dbReference>
<dbReference type="Proteomes" id="UP000199548">
    <property type="component" value="Unassembled WGS sequence"/>
</dbReference>
<keyword evidence="2" id="KW-0805">Transcription regulation</keyword>
<dbReference type="GO" id="GO:0006351">
    <property type="term" value="P:DNA-templated transcription"/>
    <property type="evidence" value="ECO:0007669"/>
    <property type="project" value="TreeGrafter"/>
</dbReference>
<dbReference type="PROSITE" id="PS50931">
    <property type="entry name" value="HTH_LYSR"/>
    <property type="match status" value="1"/>
</dbReference>
<dbReference type="Gene3D" id="1.10.10.10">
    <property type="entry name" value="Winged helix-like DNA-binding domain superfamily/Winged helix DNA-binding domain"/>
    <property type="match status" value="1"/>
</dbReference>
<dbReference type="EMBL" id="FOQU01000015">
    <property type="protein sequence ID" value="SFK00559.1"/>
    <property type="molecule type" value="Genomic_DNA"/>
</dbReference>
<evidence type="ECO:0000256" key="3">
    <source>
        <dbReference type="ARBA" id="ARBA00023125"/>
    </source>
</evidence>
<dbReference type="GO" id="GO:0043565">
    <property type="term" value="F:sequence-specific DNA binding"/>
    <property type="evidence" value="ECO:0007669"/>
    <property type="project" value="TreeGrafter"/>
</dbReference>
<dbReference type="Pfam" id="PF03466">
    <property type="entry name" value="LysR_substrate"/>
    <property type="match status" value="1"/>
</dbReference>
<dbReference type="InterPro" id="IPR036388">
    <property type="entry name" value="WH-like_DNA-bd_sf"/>
</dbReference>
<dbReference type="STRING" id="420953.SAMN05192543_11560"/>
<feature type="domain" description="HTH lysR-type" evidence="5">
    <location>
        <begin position="4"/>
        <end position="62"/>
    </location>
</feature>
<accession>A0A1I3VZK0</accession>
<keyword evidence="3" id="KW-0238">DNA-binding</keyword>
<dbReference type="SUPFAM" id="SSF53850">
    <property type="entry name" value="Periplasmic binding protein-like II"/>
    <property type="match status" value="1"/>
</dbReference>
<evidence type="ECO:0000313" key="6">
    <source>
        <dbReference type="EMBL" id="SFK00559.1"/>
    </source>
</evidence>
<gene>
    <name evidence="6" type="ORF">SAMN05192543_11560</name>
</gene>
<reference evidence="6 7" key="1">
    <citation type="submission" date="2016-10" db="EMBL/GenBank/DDBJ databases">
        <authorList>
            <person name="de Groot N.N."/>
        </authorList>
    </citation>
    <scope>NUCLEOTIDE SEQUENCE [LARGE SCALE GENOMIC DNA]</scope>
    <source>
        <strain evidence="6 7">LMG 23650</strain>
    </source>
</reference>
<dbReference type="Gene3D" id="3.40.190.10">
    <property type="entry name" value="Periplasmic binding protein-like II"/>
    <property type="match status" value="2"/>
</dbReference>
<dbReference type="SUPFAM" id="SSF46785">
    <property type="entry name" value="Winged helix' DNA-binding domain"/>
    <property type="match status" value="1"/>
</dbReference>
<proteinExistence type="inferred from homology"/>
<dbReference type="InterPro" id="IPR058163">
    <property type="entry name" value="LysR-type_TF_proteobact-type"/>
</dbReference>
<dbReference type="Pfam" id="PF00126">
    <property type="entry name" value="HTH_1"/>
    <property type="match status" value="1"/>
</dbReference>
<dbReference type="PANTHER" id="PTHR30537">
    <property type="entry name" value="HTH-TYPE TRANSCRIPTIONAL REGULATOR"/>
    <property type="match status" value="1"/>
</dbReference>
<organism evidence="6 7">
    <name type="scientific">Paraburkholderia megapolitana</name>
    <dbReference type="NCBI Taxonomy" id="420953"/>
    <lineage>
        <taxon>Bacteria</taxon>
        <taxon>Pseudomonadati</taxon>
        <taxon>Pseudomonadota</taxon>
        <taxon>Betaproteobacteria</taxon>
        <taxon>Burkholderiales</taxon>
        <taxon>Burkholderiaceae</taxon>
        <taxon>Paraburkholderia</taxon>
    </lineage>
</organism>
<comment type="similarity">
    <text evidence="1">Belongs to the LysR transcriptional regulatory family.</text>
</comment>
<evidence type="ECO:0000256" key="1">
    <source>
        <dbReference type="ARBA" id="ARBA00009437"/>
    </source>
</evidence>
<evidence type="ECO:0000256" key="2">
    <source>
        <dbReference type="ARBA" id="ARBA00023015"/>
    </source>
</evidence>
<dbReference type="AlphaFoldDB" id="A0A1I3VZK0"/>
<dbReference type="PANTHER" id="PTHR30537:SF3">
    <property type="entry name" value="TRANSCRIPTIONAL REGULATORY PROTEIN"/>
    <property type="match status" value="1"/>
</dbReference>
<dbReference type="InterPro" id="IPR005119">
    <property type="entry name" value="LysR_subst-bd"/>
</dbReference>
<dbReference type="InterPro" id="IPR036390">
    <property type="entry name" value="WH_DNA-bd_sf"/>
</dbReference>
<dbReference type="InterPro" id="IPR000847">
    <property type="entry name" value="LysR_HTH_N"/>
</dbReference>
<name>A0A1I3VZK0_9BURK</name>
<sequence length="292" mass="31837">MPALDWNDLQYVLAVARDGSYARAGRRLKTDPTTVARRVRSIESALGARLFERAMDGQMRPTEAGEVVVVRSEIVEAQICGLNAVVKGADAAVRGSVRVTSVPILVNRVLIPALPKLLVRYPDLRIDLIADSRDLNLTRRDADVAVRLARPGEEVGNGVFARRIGLLRYAVYACASQKGDPHELPWVTYEDGMAHIPQAKWIGNAAVRGAGFAAVAVNDAEPLLQSVQAGLGRSLLPCIVADRISSIVRVEVDGGSLLEREIWTLTHPDVRHLTRVSAVLDWIEATLCEREA</sequence>
<keyword evidence="4" id="KW-0804">Transcription</keyword>
<protein>
    <submittedName>
        <fullName evidence="6">Transcriptional regulator, LysR family</fullName>
    </submittedName>
</protein>
<evidence type="ECO:0000313" key="7">
    <source>
        <dbReference type="Proteomes" id="UP000199548"/>
    </source>
</evidence>
<dbReference type="GO" id="GO:0003700">
    <property type="term" value="F:DNA-binding transcription factor activity"/>
    <property type="evidence" value="ECO:0007669"/>
    <property type="project" value="InterPro"/>
</dbReference>
<evidence type="ECO:0000259" key="5">
    <source>
        <dbReference type="PROSITE" id="PS50931"/>
    </source>
</evidence>